<dbReference type="InterPro" id="IPR058626">
    <property type="entry name" value="MdtA-like_b-barrel"/>
</dbReference>
<accession>U3AER7</accession>
<dbReference type="STRING" id="1219080.VEZ01S_01_01890"/>
<dbReference type="Gene3D" id="2.40.420.20">
    <property type="match status" value="1"/>
</dbReference>
<gene>
    <name evidence="8" type="primary">acrE</name>
    <name evidence="8" type="ORF">VEZ01S_01_01890</name>
</gene>
<dbReference type="EMBL" id="BATM01000001">
    <property type="protein sequence ID" value="GAD78411.1"/>
    <property type="molecule type" value="Genomic_DNA"/>
</dbReference>
<dbReference type="Pfam" id="PF25944">
    <property type="entry name" value="Beta-barrel_RND"/>
    <property type="match status" value="1"/>
</dbReference>
<feature type="domain" description="Multidrug resistance protein MdtA-like barrel-sandwich hybrid" evidence="5">
    <location>
        <begin position="63"/>
        <end position="204"/>
    </location>
</feature>
<comment type="caution">
    <text evidence="8">The sequence shown here is derived from an EMBL/GenBank/DDBJ whole genome shotgun (WGS) entry which is preliminary data.</text>
</comment>
<dbReference type="InterPro" id="IPR058624">
    <property type="entry name" value="MdtA-like_HH"/>
</dbReference>
<dbReference type="GO" id="GO:0005886">
    <property type="term" value="C:plasma membrane"/>
    <property type="evidence" value="ECO:0007669"/>
    <property type="project" value="TreeGrafter"/>
</dbReference>
<dbReference type="PANTHER" id="PTHR30158:SF3">
    <property type="entry name" value="MULTIDRUG EFFLUX PUMP SUBUNIT ACRA-RELATED"/>
    <property type="match status" value="1"/>
</dbReference>
<dbReference type="SUPFAM" id="SSF111369">
    <property type="entry name" value="HlyD-like secretion proteins"/>
    <property type="match status" value="1"/>
</dbReference>
<dbReference type="InterPro" id="IPR058625">
    <property type="entry name" value="MdtA-like_BSH"/>
</dbReference>
<comment type="similarity">
    <text evidence="2">Belongs to the membrane fusion protein (MFP) (TC 8.A.1) family.</text>
</comment>
<feature type="compositionally biased region" description="Low complexity" evidence="3">
    <location>
        <begin position="378"/>
        <end position="396"/>
    </location>
</feature>
<dbReference type="AlphaFoldDB" id="U3AER7"/>
<evidence type="ECO:0000256" key="2">
    <source>
        <dbReference type="ARBA" id="ARBA00009477"/>
    </source>
</evidence>
<dbReference type="Proteomes" id="UP000016562">
    <property type="component" value="Unassembled WGS sequence"/>
</dbReference>
<evidence type="ECO:0000259" key="6">
    <source>
        <dbReference type="Pfam" id="PF25944"/>
    </source>
</evidence>
<dbReference type="Gene3D" id="2.40.30.170">
    <property type="match status" value="1"/>
</dbReference>
<feature type="domain" description="Multidrug resistance protein MdtA-like alpha-helical hairpin" evidence="4">
    <location>
        <begin position="103"/>
        <end position="172"/>
    </location>
</feature>
<dbReference type="Pfam" id="PF25876">
    <property type="entry name" value="HH_MFP_RND"/>
    <property type="match status" value="1"/>
</dbReference>
<proteinExistence type="inferred from homology"/>
<dbReference type="OrthoDB" id="9800613at2"/>
<dbReference type="Gene3D" id="1.10.287.470">
    <property type="entry name" value="Helix hairpin bin"/>
    <property type="match status" value="1"/>
</dbReference>
<protein>
    <submittedName>
        <fullName evidence="8">Acriflavine resistance protein AcrE</fullName>
    </submittedName>
</protein>
<dbReference type="Pfam" id="PF25917">
    <property type="entry name" value="BSH_RND"/>
    <property type="match status" value="1"/>
</dbReference>
<feature type="domain" description="Multidrug resistance protein MdtA-like C-terminal permuted SH3" evidence="7">
    <location>
        <begin position="302"/>
        <end position="360"/>
    </location>
</feature>
<dbReference type="GO" id="GO:0046677">
    <property type="term" value="P:response to antibiotic"/>
    <property type="evidence" value="ECO:0007669"/>
    <property type="project" value="TreeGrafter"/>
</dbReference>
<evidence type="ECO:0000313" key="9">
    <source>
        <dbReference type="Proteomes" id="UP000016562"/>
    </source>
</evidence>
<dbReference type="NCBIfam" id="TIGR01730">
    <property type="entry name" value="RND_mfp"/>
    <property type="match status" value="1"/>
</dbReference>
<evidence type="ECO:0000313" key="8">
    <source>
        <dbReference type="EMBL" id="GAD78411.1"/>
    </source>
</evidence>
<dbReference type="Gene3D" id="2.40.50.100">
    <property type="match status" value="1"/>
</dbReference>
<name>U3AER7_9VIBR</name>
<feature type="region of interest" description="Disordered" evidence="3">
    <location>
        <begin position="374"/>
        <end position="396"/>
    </location>
</feature>
<dbReference type="Pfam" id="PF25967">
    <property type="entry name" value="RND-MFP_C"/>
    <property type="match status" value="1"/>
</dbReference>
<evidence type="ECO:0000259" key="5">
    <source>
        <dbReference type="Pfam" id="PF25917"/>
    </source>
</evidence>
<dbReference type="GO" id="GO:0030313">
    <property type="term" value="C:cell envelope"/>
    <property type="evidence" value="ECO:0007669"/>
    <property type="project" value="UniProtKB-SubCell"/>
</dbReference>
<feature type="domain" description="Multidrug resistance protein MdtA-like beta-barrel" evidence="6">
    <location>
        <begin position="210"/>
        <end position="294"/>
    </location>
</feature>
<dbReference type="eggNOG" id="COG0845">
    <property type="taxonomic scope" value="Bacteria"/>
</dbReference>
<comment type="subcellular location">
    <subcellularLocation>
        <location evidence="1">Cell inner membrane</location>
        <topology evidence="1">Lipid-anchor</topology>
    </subcellularLocation>
</comment>
<evidence type="ECO:0000259" key="4">
    <source>
        <dbReference type="Pfam" id="PF25876"/>
    </source>
</evidence>
<dbReference type="InterPro" id="IPR006143">
    <property type="entry name" value="RND_pump_MFP"/>
</dbReference>
<organism evidence="8 9">
    <name type="scientific">Vibrio ezurae NBRC 102218</name>
    <dbReference type="NCBI Taxonomy" id="1219080"/>
    <lineage>
        <taxon>Bacteria</taxon>
        <taxon>Pseudomonadati</taxon>
        <taxon>Pseudomonadota</taxon>
        <taxon>Gammaproteobacteria</taxon>
        <taxon>Vibrionales</taxon>
        <taxon>Vibrionaceae</taxon>
        <taxon>Vibrio</taxon>
    </lineage>
</organism>
<reference evidence="8 9" key="1">
    <citation type="submission" date="2013-09" db="EMBL/GenBank/DDBJ databases">
        <title>Whole genome shotgun sequence of Vibrio ezurae NBRC 102218.</title>
        <authorList>
            <person name="Yoshida I."/>
            <person name="Hosoyama A."/>
            <person name="Numata M."/>
            <person name="Hashimoto M."/>
            <person name="Hosoyama Y."/>
            <person name="Tsuchikane K."/>
            <person name="Noguchi M."/>
            <person name="Hirakata S."/>
            <person name="Ichikawa N."/>
            <person name="Ohji S."/>
            <person name="Yamazoe A."/>
            <person name="Fujita N."/>
        </authorList>
    </citation>
    <scope>NUCLEOTIDE SEQUENCE [LARGE SCALE GENOMIC DNA]</scope>
    <source>
        <strain evidence="8 9">NBRC 102218</strain>
    </source>
</reference>
<keyword evidence="9" id="KW-1185">Reference proteome</keyword>
<evidence type="ECO:0000256" key="1">
    <source>
        <dbReference type="ARBA" id="ARBA00004519"/>
    </source>
</evidence>
<evidence type="ECO:0000259" key="7">
    <source>
        <dbReference type="Pfam" id="PF25967"/>
    </source>
</evidence>
<dbReference type="RefSeq" id="WP_021712135.1">
    <property type="nucleotide sequence ID" value="NZ_BATM01000001.1"/>
</dbReference>
<dbReference type="PANTHER" id="PTHR30158">
    <property type="entry name" value="ACRA/E-RELATED COMPONENT OF DRUG EFFLUX TRANSPORTER"/>
    <property type="match status" value="1"/>
</dbReference>
<evidence type="ECO:0000256" key="3">
    <source>
        <dbReference type="SAM" id="MobiDB-lite"/>
    </source>
</evidence>
<sequence length="396" mass="42976">MSLSKSLRFSWCLLLSFLLLGCGEHGRDHRPPQGPLHVDVLTLAPTTLRLTRELPGRVAAFKQAEVRPQVTGILQSRLYKEGSQVKAGDVLYQIDPSSYQSTVKSAQAQLAKAKASEASSKKTADRYAQLLKKKLTSQQNYDDADAAYQEAKAEVAIRQADLDYANLELSYTQIKAPISGQVGLSQVSEGSLLTAQQASYLTTIIQTSNVYIDMQQSSLALSKIKQTFAGLDKKPKDIPISIILEDGTTYDQTAYLEFSSTKVSNSTGTVTLRAIVSNPQNRLLDGMYVRAHIALPEARDYLVVPQSVVVRSQSGQPFIFTVDQNNKTVKKSVVLGDEVDNGWIVEEGLVAGEKVVISNLSNVKSDIEVVIDSGSDDAQATPAPQSAPKSAPAVEE</sequence>
<dbReference type="PROSITE" id="PS51257">
    <property type="entry name" value="PROKAR_LIPOPROTEIN"/>
    <property type="match status" value="1"/>
</dbReference>
<dbReference type="InterPro" id="IPR058627">
    <property type="entry name" value="MdtA-like_C"/>
</dbReference>
<dbReference type="GO" id="GO:0022857">
    <property type="term" value="F:transmembrane transporter activity"/>
    <property type="evidence" value="ECO:0007669"/>
    <property type="project" value="InterPro"/>
</dbReference>